<reference evidence="1 2" key="1">
    <citation type="journal article" date="2017" name="Curr. Biol.">
        <title>The Evolution of Venom by Co-option of Single-Copy Genes.</title>
        <authorList>
            <person name="Martinson E.O."/>
            <person name="Mrinalini"/>
            <person name="Kelkar Y.D."/>
            <person name="Chang C.H."/>
            <person name="Werren J.H."/>
        </authorList>
    </citation>
    <scope>NUCLEOTIDE SEQUENCE [LARGE SCALE GENOMIC DNA]</scope>
    <source>
        <strain evidence="1 2">Alberta</strain>
        <tissue evidence="1">Whole body</tissue>
    </source>
</reference>
<sequence length="427" mass="49502">MFQVPIKPFSNALSPKKMKLSNEDRKFCLKIFQKMVYSKSFQEYEKHLTEFYAFAPTDVIGYFNMYWKNCYDEWVYFEVFACNYGKGTNNRLESVNQKLKLYLRKHSALLQFFISLFDYFKLSNYEKDCKAAATVMRRSRRSLQYLKLNDYQNTLTQYAFKYVVEQYNTISFVEHQTCTPINDNEDKLTSATRTKICTTVTQDTYDERWSTLYYKNNQRLLKVAPSIQVNSTQSHFKNNVTNLNNDENSLNLTDSNNAKSFLHQENDNSVLNSTKRNEFNDDVSANAKENTKCSLKQELNDSVKSIQINSTNTEMETVAASSSREFNDCVLNSTKDLVKKNITVQSNEKAAHNLDSIEIDAKMLSVKGKRRPKGRALNAIGLTRKSSDMVNSKVSTKLKLKTKPNNLMKFTDISNDYQAYIILIVLL</sequence>
<accession>A0A232EH85</accession>
<evidence type="ECO:0000313" key="1">
    <source>
        <dbReference type="EMBL" id="OXU17672.1"/>
    </source>
</evidence>
<dbReference type="InterPro" id="IPR052579">
    <property type="entry name" value="Zinc_finger_SWIM"/>
</dbReference>
<dbReference type="Proteomes" id="UP000215335">
    <property type="component" value="Unassembled WGS sequence"/>
</dbReference>
<dbReference type="PANTHER" id="PTHR31569">
    <property type="entry name" value="SWIM-TYPE DOMAIN-CONTAINING PROTEIN"/>
    <property type="match status" value="1"/>
</dbReference>
<organism evidence="1 2">
    <name type="scientific">Trichomalopsis sarcophagae</name>
    <dbReference type="NCBI Taxonomy" id="543379"/>
    <lineage>
        <taxon>Eukaryota</taxon>
        <taxon>Metazoa</taxon>
        <taxon>Ecdysozoa</taxon>
        <taxon>Arthropoda</taxon>
        <taxon>Hexapoda</taxon>
        <taxon>Insecta</taxon>
        <taxon>Pterygota</taxon>
        <taxon>Neoptera</taxon>
        <taxon>Endopterygota</taxon>
        <taxon>Hymenoptera</taxon>
        <taxon>Apocrita</taxon>
        <taxon>Proctotrupomorpha</taxon>
        <taxon>Chalcidoidea</taxon>
        <taxon>Pteromalidae</taxon>
        <taxon>Pteromalinae</taxon>
        <taxon>Trichomalopsis</taxon>
    </lineage>
</organism>
<keyword evidence="2" id="KW-1185">Reference proteome</keyword>
<proteinExistence type="predicted"/>
<evidence type="ECO:0000313" key="2">
    <source>
        <dbReference type="Proteomes" id="UP000215335"/>
    </source>
</evidence>
<dbReference type="EMBL" id="NNAY01004597">
    <property type="protein sequence ID" value="OXU17672.1"/>
    <property type="molecule type" value="Genomic_DNA"/>
</dbReference>
<dbReference type="AlphaFoldDB" id="A0A232EH85"/>
<name>A0A232EH85_9HYME</name>
<comment type="caution">
    <text evidence="1">The sequence shown here is derived from an EMBL/GenBank/DDBJ whole genome shotgun (WGS) entry which is preliminary data.</text>
</comment>
<dbReference type="STRING" id="543379.A0A232EH85"/>
<protein>
    <submittedName>
        <fullName evidence="1">Uncharacterized protein</fullName>
    </submittedName>
</protein>
<dbReference type="PANTHER" id="PTHR31569:SF4">
    <property type="entry name" value="SWIM-TYPE DOMAIN-CONTAINING PROTEIN"/>
    <property type="match status" value="1"/>
</dbReference>
<gene>
    <name evidence="1" type="ORF">TSAR_010955</name>
</gene>